<dbReference type="AlphaFoldDB" id="A0A1F6CGX5"/>
<dbReference type="SFLD" id="SFLDG01170">
    <property type="entry name" value="Pyruvoyl-dependent_arginine_de"/>
    <property type="match status" value="1"/>
</dbReference>
<evidence type="ECO:0000313" key="10">
    <source>
        <dbReference type="Proteomes" id="UP000178606"/>
    </source>
</evidence>
<dbReference type="SUPFAM" id="SSF56271">
    <property type="entry name" value="Pyruvoyl-dependent histidine and arginine decarboxylases"/>
    <property type="match status" value="1"/>
</dbReference>
<evidence type="ECO:0000256" key="3">
    <source>
        <dbReference type="ARBA" id="ARBA00012426"/>
    </source>
</evidence>
<sequence length="148" mass="15237">MLWPTVGHAEGETQLNAFDNALVTAGIGHLNLVRVTSIAPPGALVVDEPLSIEAGTLVPVVLASISSEKVGESICSCIGIGLNANGHGMIMEHSGAGSASEFEGIVGNMVRAAMARRGLAADRIALRSVAHTVERAGSCVAAVVLWWR</sequence>
<comment type="cofactor">
    <cofactor evidence="1">
        <name>pyruvate</name>
        <dbReference type="ChEBI" id="CHEBI:15361"/>
    </cofactor>
</comment>
<dbReference type="PANTHER" id="PTHR40438">
    <property type="entry name" value="PYRUVOYL-DEPENDENT ARGININE DECARBOXYLASE"/>
    <property type="match status" value="1"/>
</dbReference>
<keyword evidence="5" id="KW-0210">Decarboxylase</keyword>
<dbReference type="GO" id="GO:0006527">
    <property type="term" value="P:L-arginine catabolic process"/>
    <property type="evidence" value="ECO:0007669"/>
    <property type="project" value="InterPro"/>
</dbReference>
<dbReference type="EMBL" id="MFKF01000253">
    <property type="protein sequence ID" value="OGG48210.1"/>
    <property type="molecule type" value="Genomic_DNA"/>
</dbReference>
<protein>
    <recommendedName>
        <fullName evidence="4">Pyruvoyl-dependent arginine decarboxylase AaxB</fullName>
        <ecNumber evidence="3">4.1.1.19</ecNumber>
    </recommendedName>
</protein>
<evidence type="ECO:0000256" key="6">
    <source>
        <dbReference type="ARBA" id="ARBA00023239"/>
    </source>
</evidence>
<evidence type="ECO:0000313" key="9">
    <source>
        <dbReference type="EMBL" id="OGG48210.1"/>
    </source>
</evidence>
<dbReference type="Gene3D" id="3.30.60.30">
    <property type="match status" value="1"/>
</dbReference>
<evidence type="ECO:0000256" key="4">
    <source>
        <dbReference type="ARBA" id="ARBA00014727"/>
    </source>
</evidence>
<keyword evidence="6" id="KW-0456">Lyase</keyword>
<keyword evidence="7" id="KW-0670">Pyruvate</keyword>
<dbReference type="Gene3D" id="3.50.20.10">
    <property type="entry name" value="Pyruvoyl-Dependent Histidine Decarboxylase, subunit B"/>
    <property type="match status" value="1"/>
</dbReference>
<evidence type="ECO:0000256" key="1">
    <source>
        <dbReference type="ARBA" id="ARBA00001928"/>
    </source>
</evidence>
<dbReference type="InterPro" id="IPR016104">
    <property type="entry name" value="Pyr-dep_his/arg-deCO2ase"/>
</dbReference>
<evidence type="ECO:0000256" key="7">
    <source>
        <dbReference type="ARBA" id="ARBA00023317"/>
    </source>
</evidence>
<evidence type="ECO:0000256" key="5">
    <source>
        <dbReference type="ARBA" id="ARBA00022793"/>
    </source>
</evidence>
<dbReference type="EC" id="4.1.1.19" evidence="3"/>
<evidence type="ECO:0000256" key="2">
    <source>
        <dbReference type="ARBA" id="ARBA00008611"/>
    </source>
</evidence>
<comment type="caution">
    <text evidence="9">The sequence shown here is derived from an EMBL/GenBank/DDBJ whole genome shotgun (WGS) entry which is preliminary data.</text>
</comment>
<name>A0A1F6CGX5_HANXR</name>
<organism evidence="9 10">
    <name type="scientific">Handelsmanbacteria sp. (strain RIFCSPLOWO2_12_FULL_64_10)</name>
    <dbReference type="NCBI Taxonomy" id="1817868"/>
    <lineage>
        <taxon>Bacteria</taxon>
        <taxon>Candidatus Handelsmaniibacteriota</taxon>
    </lineage>
</organism>
<dbReference type="Proteomes" id="UP000178606">
    <property type="component" value="Unassembled WGS sequence"/>
</dbReference>
<evidence type="ECO:0000256" key="8">
    <source>
        <dbReference type="ARBA" id="ARBA00049309"/>
    </source>
</evidence>
<comment type="catalytic activity">
    <reaction evidence="8">
        <text>L-arginine + H(+) = agmatine + CO2</text>
        <dbReference type="Rhea" id="RHEA:17641"/>
        <dbReference type="ChEBI" id="CHEBI:15378"/>
        <dbReference type="ChEBI" id="CHEBI:16526"/>
        <dbReference type="ChEBI" id="CHEBI:32682"/>
        <dbReference type="ChEBI" id="CHEBI:58145"/>
        <dbReference type="EC" id="4.1.1.19"/>
    </reaction>
</comment>
<comment type="similarity">
    <text evidence="2">Belongs to the pyruvoyl-dependent arginine decarboxylase family.</text>
</comment>
<accession>A0A1F6CGX5</accession>
<dbReference type="InterPro" id="IPR016105">
    <property type="entry name" value="Pyr-dep_his/arg-deCO2ase_sand"/>
</dbReference>
<gene>
    <name evidence="9" type="ORF">A3F84_21950</name>
</gene>
<dbReference type="InterPro" id="IPR002724">
    <property type="entry name" value="Pyruvoyl-dep_arg_deCO2ase"/>
</dbReference>
<dbReference type="GO" id="GO:0008792">
    <property type="term" value="F:arginine decarboxylase activity"/>
    <property type="evidence" value="ECO:0007669"/>
    <property type="project" value="UniProtKB-EC"/>
</dbReference>
<dbReference type="Pfam" id="PF01862">
    <property type="entry name" value="PvlArgDC"/>
    <property type="match status" value="1"/>
</dbReference>
<dbReference type="NCBIfam" id="TIGR00286">
    <property type="entry name" value="pyruvoyl-dependent arginine decarboxylase"/>
    <property type="match status" value="1"/>
</dbReference>
<proteinExistence type="inferred from homology"/>
<reference evidence="9 10" key="1">
    <citation type="journal article" date="2016" name="Nat. Commun.">
        <title>Thousands of microbial genomes shed light on interconnected biogeochemical processes in an aquifer system.</title>
        <authorList>
            <person name="Anantharaman K."/>
            <person name="Brown C.T."/>
            <person name="Hug L.A."/>
            <person name="Sharon I."/>
            <person name="Castelle C.J."/>
            <person name="Probst A.J."/>
            <person name="Thomas B.C."/>
            <person name="Singh A."/>
            <person name="Wilkins M.J."/>
            <person name="Karaoz U."/>
            <person name="Brodie E.L."/>
            <person name="Williams K.H."/>
            <person name="Hubbard S.S."/>
            <person name="Banfield J.F."/>
        </authorList>
    </citation>
    <scope>NUCLEOTIDE SEQUENCE [LARGE SCALE GENOMIC DNA]</scope>
    <source>
        <strain evidence="10">RIFCSPLOWO2_12_FULL_64_10</strain>
    </source>
</reference>
<dbReference type="PANTHER" id="PTHR40438:SF1">
    <property type="entry name" value="PYRUVOYL-DEPENDENT ARGININE DECARBOXYLASE"/>
    <property type="match status" value="1"/>
</dbReference>